<evidence type="ECO:0000313" key="2">
    <source>
        <dbReference type="Proteomes" id="UP000004291"/>
    </source>
</evidence>
<proteinExistence type="predicted"/>
<evidence type="ECO:0000313" key="1">
    <source>
        <dbReference type="EMBL" id="KGB27072.1"/>
    </source>
</evidence>
<gene>
    <name evidence="1" type="ORF">HPDFL43_00038910</name>
</gene>
<dbReference type="HOGENOM" id="CLU_3428218_0_0_5"/>
<sequence>MRLASVSRTPLSIRLWNSYS</sequence>
<keyword evidence="2" id="KW-1185">Reference proteome</keyword>
<name>A0A094Z088_HOEPD</name>
<protein>
    <submittedName>
        <fullName evidence="1">Uncharacterized protein</fullName>
    </submittedName>
</protein>
<dbReference type="EMBL" id="ABIA03000004">
    <property type="protein sequence ID" value="KGB27072.1"/>
    <property type="molecule type" value="Genomic_DNA"/>
</dbReference>
<reference evidence="1 2" key="1">
    <citation type="submission" date="2007-10" db="EMBL/GenBank/DDBJ databases">
        <authorList>
            <person name="Wagner-Dobler I."/>
            <person name="Ferriera S."/>
            <person name="Johnson J."/>
            <person name="Kravitz S."/>
            <person name="Beeson K."/>
            <person name="Sutton G."/>
            <person name="Rogers Y.-H."/>
            <person name="Friedman R."/>
            <person name="Frazier M."/>
            <person name="Venter J.C."/>
        </authorList>
    </citation>
    <scope>NUCLEOTIDE SEQUENCE [LARGE SCALE GENOMIC DNA]</scope>
    <source>
        <strain evidence="1 2">DFL-43</strain>
    </source>
</reference>
<accession>A0A094Z088</accession>
<organism evidence="1 2">
    <name type="scientific">Hoeflea phototrophica (strain DSM 17068 / NCIMB 14078 / DFL-43)</name>
    <dbReference type="NCBI Taxonomy" id="411684"/>
    <lineage>
        <taxon>Bacteria</taxon>
        <taxon>Pseudomonadati</taxon>
        <taxon>Pseudomonadota</taxon>
        <taxon>Alphaproteobacteria</taxon>
        <taxon>Hyphomicrobiales</taxon>
        <taxon>Rhizobiaceae</taxon>
        <taxon>Hoeflea</taxon>
    </lineage>
</organism>
<dbReference type="Proteomes" id="UP000004291">
    <property type="component" value="Chromosome"/>
</dbReference>
<comment type="caution">
    <text evidence="1">The sequence shown here is derived from an EMBL/GenBank/DDBJ whole genome shotgun (WGS) entry which is preliminary data.</text>
</comment>
<reference evidence="1 2" key="2">
    <citation type="submission" date="2012-06" db="EMBL/GenBank/DDBJ databases">
        <authorList>
            <person name="Fiebig A."/>
        </authorList>
    </citation>
    <scope>NUCLEOTIDE SEQUENCE [LARGE SCALE GENOMIC DNA]</scope>
    <source>
        <strain evidence="1 2">DFL-43</strain>
    </source>
</reference>
<dbReference type="AlphaFoldDB" id="A0A094Z088"/>